<organism evidence="1 2">
    <name type="scientific">Sorghum bicolor</name>
    <name type="common">Sorghum</name>
    <name type="synonym">Sorghum vulgare</name>
    <dbReference type="NCBI Taxonomy" id="4558"/>
    <lineage>
        <taxon>Eukaryota</taxon>
        <taxon>Viridiplantae</taxon>
        <taxon>Streptophyta</taxon>
        <taxon>Embryophyta</taxon>
        <taxon>Tracheophyta</taxon>
        <taxon>Spermatophyta</taxon>
        <taxon>Magnoliopsida</taxon>
        <taxon>Liliopsida</taxon>
        <taxon>Poales</taxon>
        <taxon>Poaceae</taxon>
        <taxon>PACMAD clade</taxon>
        <taxon>Panicoideae</taxon>
        <taxon>Andropogonodae</taxon>
        <taxon>Andropogoneae</taxon>
        <taxon>Sorghinae</taxon>
        <taxon>Sorghum</taxon>
    </lineage>
</organism>
<dbReference type="EMBL" id="CM000760">
    <property type="protein sequence ID" value="OQU91387.1"/>
    <property type="molecule type" value="Genomic_DNA"/>
</dbReference>
<proteinExistence type="predicted"/>
<sequence>MLELSSSVDRADRERTKLEHQPRLASAQLKLLFDSIKTGAELKTSYGSLSLASLVACVDQSNKILPYHLMTEREIIYIAYFAGSKLWIH</sequence>
<evidence type="ECO:0000313" key="2">
    <source>
        <dbReference type="Proteomes" id="UP000000768"/>
    </source>
</evidence>
<protein>
    <submittedName>
        <fullName evidence="1">Uncharacterized protein</fullName>
    </submittedName>
</protein>
<dbReference type="Gramene" id="OQU91387">
    <property type="protein sequence ID" value="OQU91387"/>
    <property type="gene ID" value="SORBI_3001G169950"/>
</dbReference>
<dbReference type="InParanoid" id="A0A1Z5S621"/>
<reference evidence="2" key="2">
    <citation type="journal article" date="2018" name="Plant J.">
        <title>The Sorghum bicolor reference genome: improved assembly, gene annotations, a transcriptome atlas, and signatures of genome organization.</title>
        <authorList>
            <person name="McCormick R.F."/>
            <person name="Truong S.K."/>
            <person name="Sreedasyam A."/>
            <person name="Jenkins J."/>
            <person name="Shu S."/>
            <person name="Sims D."/>
            <person name="Kennedy M."/>
            <person name="Amirebrahimi M."/>
            <person name="Weers B.D."/>
            <person name="McKinley B."/>
            <person name="Mattison A."/>
            <person name="Morishige D.T."/>
            <person name="Grimwood J."/>
            <person name="Schmutz J."/>
            <person name="Mullet J.E."/>
        </authorList>
    </citation>
    <scope>NUCLEOTIDE SEQUENCE [LARGE SCALE GENOMIC DNA]</scope>
    <source>
        <strain evidence="2">cv. BTx623</strain>
    </source>
</reference>
<gene>
    <name evidence="1" type="ORF">SORBI_3001G169950</name>
</gene>
<reference evidence="1 2" key="1">
    <citation type="journal article" date="2009" name="Nature">
        <title>The Sorghum bicolor genome and the diversification of grasses.</title>
        <authorList>
            <person name="Paterson A.H."/>
            <person name="Bowers J.E."/>
            <person name="Bruggmann R."/>
            <person name="Dubchak I."/>
            <person name="Grimwood J."/>
            <person name="Gundlach H."/>
            <person name="Haberer G."/>
            <person name="Hellsten U."/>
            <person name="Mitros T."/>
            <person name="Poliakov A."/>
            <person name="Schmutz J."/>
            <person name="Spannagl M."/>
            <person name="Tang H."/>
            <person name="Wang X."/>
            <person name="Wicker T."/>
            <person name="Bharti A.K."/>
            <person name="Chapman J."/>
            <person name="Feltus F.A."/>
            <person name="Gowik U."/>
            <person name="Grigoriev I.V."/>
            <person name="Lyons E."/>
            <person name="Maher C.A."/>
            <person name="Martis M."/>
            <person name="Narechania A."/>
            <person name="Otillar R.P."/>
            <person name="Penning B.W."/>
            <person name="Salamov A.A."/>
            <person name="Wang Y."/>
            <person name="Zhang L."/>
            <person name="Carpita N.C."/>
            <person name="Freeling M."/>
            <person name="Gingle A.R."/>
            <person name="Hash C.T."/>
            <person name="Keller B."/>
            <person name="Klein P."/>
            <person name="Kresovich S."/>
            <person name="McCann M.C."/>
            <person name="Ming R."/>
            <person name="Peterson D.G."/>
            <person name="Mehboob-ur-Rahman"/>
            <person name="Ware D."/>
            <person name="Westhoff P."/>
            <person name="Mayer K.F."/>
            <person name="Messing J."/>
            <person name="Rokhsar D.S."/>
        </authorList>
    </citation>
    <scope>NUCLEOTIDE SEQUENCE [LARGE SCALE GENOMIC DNA]</scope>
    <source>
        <strain evidence="2">cv. BTx623</strain>
    </source>
</reference>
<accession>A0A1Z5S621</accession>
<evidence type="ECO:0000313" key="1">
    <source>
        <dbReference type="EMBL" id="OQU91387.1"/>
    </source>
</evidence>
<dbReference type="Proteomes" id="UP000000768">
    <property type="component" value="Chromosome 1"/>
</dbReference>
<name>A0A1Z5S621_SORBI</name>
<keyword evidence="2" id="KW-1185">Reference proteome</keyword>
<dbReference type="AlphaFoldDB" id="A0A1Z5S621"/>